<evidence type="ECO:0000256" key="9">
    <source>
        <dbReference type="ARBA" id="ARBA00023157"/>
    </source>
</evidence>
<feature type="signal peptide" evidence="10">
    <location>
        <begin position="1"/>
        <end position="20"/>
    </location>
</feature>
<keyword evidence="4" id="KW-0479">Metal-binding</keyword>
<feature type="chain" id="PRO_5007896972" evidence="10">
    <location>
        <begin position="21"/>
        <end position="316"/>
    </location>
</feature>
<keyword evidence="5 10" id="KW-0732">Signal</keyword>
<keyword evidence="13" id="KW-1185">Reference proteome</keyword>
<keyword evidence="9" id="KW-1015">Disulfide bond</keyword>
<accession>A0A168FUN5</accession>
<dbReference type="GO" id="GO:0046872">
    <property type="term" value="F:metal ion binding"/>
    <property type="evidence" value="ECO:0007669"/>
    <property type="project" value="UniProtKB-KW"/>
</dbReference>
<evidence type="ECO:0000256" key="1">
    <source>
        <dbReference type="ARBA" id="ARBA00003174"/>
    </source>
</evidence>
<evidence type="ECO:0000256" key="10">
    <source>
        <dbReference type="SAM" id="SignalP"/>
    </source>
</evidence>
<dbReference type="InterPro" id="IPR008754">
    <property type="entry name" value="Peptidase_M43"/>
</dbReference>
<evidence type="ECO:0000256" key="3">
    <source>
        <dbReference type="ARBA" id="ARBA00022670"/>
    </source>
</evidence>
<evidence type="ECO:0000256" key="7">
    <source>
        <dbReference type="ARBA" id="ARBA00022833"/>
    </source>
</evidence>
<evidence type="ECO:0000313" key="12">
    <source>
        <dbReference type="EMBL" id="OAA75641.1"/>
    </source>
</evidence>
<dbReference type="Gene3D" id="3.40.390.10">
    <property type="entry name" value="Collagenase (Catalytic Domain)"/>
    <property type="match status" value="1"/>
</dbReference>
<gene>
    <name evidence="12" type="ORF">LEL_07629</name>
</gene>
<sequence>MLLSTRIVTALMAAMPLAAAMPQQPGGEFCATDPGEEALKVHRQMLAGDASVVEKIEAGKANLMEAVGLPGASAKGRPSSSAANEAAMNFNTYVHIIQSASGTSPSNGYISKQQIDAQMRVLNQEYALANVSFNHVNTSYTVNSKWANAVYPGDDVQTEMKSRLRVGGRLDLNLFYIPTWRGSGVCRFPFWIGENDENLHIDGCMQSSDSFPDGSQNHRGFLTVHEVGHWMGLLHTFQGGCSDVEGDFVADTPAEKGPNWSSAGCPADLDTCPDLPGLDPIENHMDYSHESCKTGFTAGQAKRIRDMVLMYRYANN</sequence>
<feature type="domain" description="Peptidase M43 pregnancy-associated plasma-A" evidence="11">
    <location>
        <begin position="215"/>
        <end position="308"/>
    </location>
</feature>
<dbReference type="PANTHER" id="PTHR47466:SF1">
    <property type="entry name" value="METALLOPROTEASE MEP1 (AFU_ORTHOLOGUE AFUA_1G07730)-RELATED"/>
    <property type="match status" value="1"/>
</dbReference>
<evidence type="ECO:0000256" key="8">
    <source>
        <dbReference type="ARBA" id="ARBA00023049"/>
    </source>
</evidence>
<dbReference type="Pfam" id="PF05572">
    <property type="entry name" value="Peptidase_M43"/>
    <property type="match status" value="1"/>
</dbReference>
<dbReference type="GO" id="GO:0006508">
    <property type="term" value="P:proteolysis"/>
    <property type="evidence" value="ECO:0007669"/>
    <property type="project" value="UniProtKB-KW"/>
</dbReference>
<name>A0A168FUN5_CORDF</name>
<dbReference type="Proteomes" id="UP000076881">
    <property type="component" value="Unassembled WGS sequence"/>
</dbReference>
<evidence type="ECO:0000256" key="6">
    <source>
        <dbReference type="ARBA" id="ARBA00022801"/>
    </source>
</evidence>
<keyword evidence="6" id="KW-0378">Hydrolase</keyword>
<keyword evidence="7" id="KW-0862">Zinc</keyword>
<proteinExistence type="inferred from homology"/>
<evidence type="ECO:0000313" key="13">
    <source>
        <dbReference type="Proteomes" id="UP000076881"/>
    </source>
</evidence>
<comment type="function">
    <text evidence="1">Secreted metalloproteinase that allows assimilation of proteinaceous substrates.</text>
</comment>
<protein>
    <submittedName>
        <fullName evidence="12">Metalloprotease MEP1-like protein</fullName>
    </submittedName>
</protein>
<evidence type="ECO:0000256" key="5">
    <source>
        <dbReference type="ARBA" id="ARBA00022729"/>
    </source>
</evidence>
<dbReference type="OrthoDB" id="536211at2759"/>
<dbReference type="SUPFAM" id="SSF55486">
    <property type="entry name" value="Metalloproteases ('zincins'), catalytic domain"/>
    <property type="match status" value="1"/>
</dbReference>
<dbReference type="CDD" id="cd04275">
    <property type="entry name" value="ZnMc_pappalysin_like"/>
    <property type="match status" value="1"/>
</dbReference>
<comment type="similarity">
    <text evidence="2">Belongs to the peptidase M43B family.</text>
</comment>
<organism evidence="12 13">
    <name type="scientific">Akanthomyces lecanii RCEF 1005</name>
    <dbReference type="NCBI Taxonomy" id="1081108"/>
    <lineage>
        <taxon>Eukaryota</taxon>
        <taxon>Fungi</taxon>
        <taxon>Dikarya</taxon>
        <taxon>Ascomycota</taxon>
        <taxon>Pezizomycotina</taxon>
        <taxon>Sordariomycetes</taxon>
        <taxon>Hypocreomycetidae</taxon>
        <taxon>Hypocreales</taxon>
        <taxon>Cordycipitaceae</taxon>
        <taxon>Akanthomyces</taxon>
        <taxon>Cordyceps confragosa</taxon>
    </lineage>
</organism>
<dbReference type="InterPro" id="IPR024079">
    <property type="entry name" value="MetalloPept_cat_dom_sf"/>
</dbReference>
<dbReference type="PANTHER" id="PTHR47466">
    <property type="match status" value="1"/>
</dbReference>
<comment type="caution">
    <text evidence="12">The sequence shown here is derived from an EMBL/GenBank/DDBJ whole genome shotgun (WGS) entry which is preliminary data.</text>
</comment>
<keyword evidence="8 12" id="KW-0482">Metalloprotease</keyword>
<evidence type="ECO:0000256" key="2">
    <source>
        <dbReference type="ARBA" id="ARBA00008721"/>
    </source>
</evidence>
<dbReference type="GO" id="GO:0008237">
    <property type="term" value="F:metallopeptidase activity"/>
    <property type="evidence" value="ECO:0007669"/>
    <property type="project" value="UniProtKB-KW"/>
</dbReference>
<evidence type="ECO:0000259" key="11">
    <source>
        <dbReference type="Pfam" id="PF05572"/>
    </source>
</evidence>
<dbReference type="AlphaFoldDB" id="A0A168FUN5"/>
<reference evidence="12 13" key="1">
    <citation type="journal article" date="2016" name="Genome Biol. Evol.">
        <title>Divergent and convergent evolution of fungal pathogenicity.</title>
        <authorList>
            <person name="Shang Y."/>
            <person name="Xiao G."/>
            <person name="Zheng P."/>
            <person name="Cen K."/>
            <person name="Zhan S."/>
            <person name="Wang C."/>
        </authorList>
    </citation>
    <scope>NUCLEOTIDE SEQUENCE [LARGE SCALE GENOMIC DNA]</scope>
    <source>
        <strain evidence="12 13">RCEF 1005</strain>
    </source>
</reference>
<evidence type="ECO:0000256" key="4">
    <source>
        <dbReference type="ARBA" id="ARBA00022723"/>
    </source>
</evidence>
<keyword evidence="3 12" id="KW-0645">Protease</keyword>
<dbReference type="EMBL" id="AZHF01000005">
    <property type="protein sequence ID" value="OAA75641.1"/>
    <property type="molecule type" value="Genomic_DNA"/>
</dbReference>
<dbReference type="STRING" id="1081108.A0A168FUN5"/>